<dbReference type="InterPro" id="IPR009000">
    <property type="entry name" value="Transl_B-barrel_sf"/>
</dbReference>
<dbReference type="Gene3D" id="2.40.30.10">
    <property type="entry name" value="Translation factors"/>
    <property type="match status" value="1"/>
</dbReference>
<organism evidence="1 2">
    <name type="scientific">Candidatus Nealsonbacteria bacterium RBG_13_38_11</name>
    <dbReference type="NCBI Taxonomy" id="1801662"/>
    <lineage>
        <taxon>Bacteria</taxon>
        <taxon>Candidatus Nealsoniibacteriota</taxon>
    </lineage>
</organism>
<dbReference type="Proteomes" id="UP000176662">
    <property type="component" value="Unassembled WGS sequence"/>
</dbReference>
<evidence type="ECO:0000313" key="2">
    <source>
        <dbReference type="Proteomes" id="UP000176662"/>
    </source>
</evidence>
<reference evidence="1 2" key="1">
    <citation type="journal article" date="2016" name="Nat. Commun.">
        <title>Thousands of microbial genomes shed light on interconnected biogeochemical processes in an aquifer system.</title>
        <authorList>
            <person name="Anantharaman K."/>
            <person name="Brown C.T."/>
            <person name="Hug L.A."/>
            <person name="Sharon I."/>
            <person name="Castelle C.J."/>
            <person name="Probst A.J."/>
            <person name="Thomas B.C."/>
            <person name="Singh A."/>
            <person name="Wilkins M.J."/>
            <person name="Karaoz U."/>
            <person name="Brodie E.L."/>
            <person name="Williams K.H."/>
            <person name="Hubbard S.S."/>
            <person name="Banfield J.F."/>
        </authorList>
    </citation>
    <scope>NUCLEOTIDE SEQUENCE [LARGE SCALE GENOMIC DNA]</scope>
</reference>
<accession>A0A1G2E1B4</accession>
<dbReference type="SUPFAM" id="SSF50447">
    <property type="entry name" value="Translation proteins"/>
    <property type="match status" value="1"/>
</dbReference>
<evidence type="ECO:0008006" key="3">
    <source>
        <dbReference type="Google" id="ProtNLM"/>
    </source>
</evidence>
<proteinExistence type="predicted"/>
<sequence>MADEKKEGKLIGRITHFFDNIGVAVIEVSDRLRAGDTIRIVGGGVDFEEKVDSMEMDHQRVSEAKKGNSVGVKVSQRVHEGYRVFKV</sequence>
<name>A0A1G2E1B4_9BACT</name>
<dbReference type="AlphaFoldDB" id="A0A1G2E1B4"/>
<evidence type="ECO:0000313" key="1">
    <source>
        <dbReference type="EMBL" id="OGZ19120.1"/>
    </source>
</evidence>
<dbReference type="EMBL" id="MHLX01000014">
    <property type="protein sequence ID" value="OGZ19120.1"/>
    <property type="molecule type" value="Genomic_DNA"/>
</dbReference>
<protein>
    <recommendedName>
        <fullName evidence="3">Translation elongation factor EFTu-like domain-containing protein</fullName>
    </recommendedName>
</protein>
<gene>
    <name evidence="1" type="ORF">A2Z68_01710</name>
</gene>
<comment type="caution">
    <text evidence="1">The sequence shown here is derived from an EMBL/GenBank/DDBJ whole genome shotgun (WGS) entry which is preliminary data.</text>
</comment>